<organism evidence="2">
    <name type="scientific">Anguilla anguilla</name>
    <name type="common">European freshwater eel</name>
    <name type="synonym">Muraena anguilla</name>
    <dbReference type="NCBI Taxonomy" id="7936"/>
    <lineage>
        <taxon>Eukaryota</taxon>
        <taxon>Metazoa</taxon>
        <taxon>Chordata</taxon>
        <taxon>Craniata</taxon>
        <taxon>Vertebrata</taxon>
        <taxon>Euteleostomi</taxon>
        <taxon>Actinopterygii</taxon>
        <taxon>Neopterygii</taxon>
        <taxon>Teleostei</taxon>
        <taxon>Anguilliformes</taxon>
        <taxon>Anguillidae</taxon>
        <taxon>Anguilla</taxon>
    </lineage>
</organism>
<name>A0A0E9XQB7_ANGAN</name>
<protein>
    <submittedName>
        <fullName evidence="2">Uncharacterized protein</fullName>
    </submittedName>
</protein>
<proteinExistence type="predicted"/>
<feature type="region of interest" description="Disordered" evidence="1">
    <location>
        <begin position="1"/>
        <end position="21"/>
    </location>
</feature>
<evidence type="ECO:0000313" key="2">
    <source>
        <dbReference type="EMBL" id="JAI04815.1"/>
    </source>
</evidence>
<reference evidence="2" key="2">
    <citation type="journal article" date="2015" name="Fish Shellfish Immunol.">
        <title>Early steps in the European eel (Anguilla anguilla)-Vibrio vulnificus interaction in the gills: Role of the RtxA13 toxin.</title>
        <authorList>
            <person name="Callol A."/>
            <person name="Pajuelo D."/>
            <person name="Ebbesson L."/>
            <person name="Teles M."/>
            <person name="MacKenzie S."/>
            <person name="Amaro C."/>
        </authorList>
    </citation>
    <scope>NUCLEOTIDE SEQUENCE</scope>
</reference>
<dbReference type="EMBL" id="GBXM01003763">
    <property type="protein sequence ID" value="JAI04815.1"/>
    <property type="molecule type" value="Transcribed_RNA"/>
</dbReference>
<sequence>MCPQVNVQARASTPPKPSALYRKPIETLPMRSHTNTHTQQWQTMLVLKVPDLIDVR</sequence>
<dbReference type="AlphaFoldDB" id="A0A0E9XQB7"/>
<evidence type="ECO:0000256" key="1">
    <source>
        <dbReference type="SAM" id="MobiDB-lite"/>
    </source>
</evidence>
<accession>A0A0E9XQB7</accession>
<reference evidence="2" key="1">
    <citation type="submission" date="2014-11" db="EMBL/GenBank/DDBJ databases">
        <authorList>
            <person name="Amaro Gonzalez C."/>
        </authorList>
    </citation>
    <scope>NUCLEOTIDE SEQUENCE</scope>
</reference>
<feature type="compositionally biased region" description="Polar residues" evidence="1">
    <location>
        <begin position="1"/>
        <end position="11"/>
    </location>
</feature>